<comment type="caution">
    <text evidence="2">The sequence shown here is derived from an EMBL/GenBank/DDBJ whole genome shotgun (WGS) entry which is preliminary data.</text>
</comment>
<name>A0A8H7V961_9FUNG</name>
<proteinExistence type="predicted"/>
<dbReference type="EMBL" id="JAEPRD010000034">
    <property type="protein sequence ID" value="KAG2205824.1"/>
    <property type="molecule type" value="Genomic_DNA"/>
</dbReference>
<dbReference type="InterPro" id="IPR013087">
    <property type="entry name" value="Znf_C2H2_type"/>
</dbReference>
<protein>
    <recommendedName>
        <fullName evidence="1">C2H2-type domain-containing protein</fullName>
    </recommendedName>
</protein>
<evidence type="ECO:0000313" key="2">
    <source>
        <dbReference type="EMBL" id="KAG2205824.1"/>
    </source>
</evidence>
<reference evidence="2" key="1">
    <citation type="submission" date="2020-12" db="EMBL/GenBank/DDBJ databases">
        <title>Metabolic potential, ecology and presence of endohyphal bacteria is reflected in genomic diversity of Mucoromycotina.</title>
        <authorList>
            <person name="Muszewska A."/>
            <person name="Okrasinska A."/>
            <person name="Steczkiewicz K."/>
            <person name="Drgas O."/>
            <person name="Orlowska M."/>
            <person name="Perlinska-Lenart U."/>
            <person name="Aleksandrzak-Piekarczyk T."/>
            <person name="Szatraj K."/>
            <person name="Zielenkiewicz U."/>
            <person name="Pilsyk S."/>
            <person name="Malc E."/>
            <person name="Mieczkowski P."/>
            <person name="Kruszewska J.S."/>
            <person name="Biernat P."/>
            <person name="Pawlowska J."/>
        </authorList>
    </citation>
    <scope>NUCLEOTIDE SEQUENCE</scope>
    <source>
        <strain evidence="2">WA0000017839</strain>
    </source>
</reference>
<evidence type="ECO:0000259" key="1">
    <source>
        <dbReference type="PROSITE" id="PS00028"/>
    </source>
</evidence>
<dbReference type="Proteomes" id="UP000603453">
    <property type="component" value="Unassembled WGS sequence"/>
</dbReference>
<gene>
    <name evidence="2" type="ORF">INT47_004007</name>
</gene>
<dbReference type="PROSITE" id="PS00028">
    <property type="entry name" value="ZINC_FINGER_C2H2_1"/>
    <property type="match status" value="1"/>
</dbReference>
<sequence length="467" mass="54071">MSEIIEYFSLQYECHVCLLQFTELKSLRRHYLSVEGLSYPSSKSKFYNKKTKKYVSKALSKSKNNVQFVKACVSCCSHFSTIEELGRHMQTSHEPKTHPELERSFLRLNNVNKWVLSTGKVVEDTLYNFSKNSLVDHPSSSFILDVEDQTYLKHGIFTESEMEEIKNENAVSITVPIPIELRDYLNSFNCNTTRQIRQSLAKRQHWEVDYDINIHHDFDWVKHAIYTLVREYESKSLSSSKKELWYNIHIWSFIDRLFDDIPALEVVRSEAMSAASTKRKNATRVIGSLEPLERRMIGYKCDFLVRDTTSEHEESLEYGAGEVGIKYEQKGTKLMTEGSVKLPKVLKDMLDQLILKNKDYKNIQSFGIVHSGLTMQLITADRPYQYITRITRGKELKIPSDVASFGDSVLPVLVQVWQLKQHILNVQNKIMSPSNTKQNDSHWLDDCLTKGDNYIIPQTSNSTEYTA</sequence>
<accession>A0A8H7V961</accession>
<organism evidence="2 3">
    <name type="scientific">Mucor saturninus</name>
    <dbReference type="NCBI Taxonomy" id="64648"/>
    <lineage>
        <taxon>Eukaryota</taxon>
        <taxon>Fungi</taxon>
        <taxon>Fungi incertae sedis</taxon>
        <taxon>Mucoromycota</taxon>
        <taxon>Mucoromycotina</taxon>
        <taxon>Mucoromycetes</taxon>
        <taxon>Mucorales</taxon>
        <taxon>Mucorineae</taxon>
        <taxon>Mucoraceae</taxon>
        <taxon>Mucor</taxon>
    </lineage>
</organism>
<dbReference type="AlphaFoldDB" id="A0A8H7V961"/>
<evidence type="ECO:0000313" key="3">
    <source>
        <dbReference type="Proteomes" id="UP000603453"/>
    </source>
</evidence>
<keyword evidence="3" id="KW-1185">Reference proteome</keyword>
<dbReference type="OrthoDB" id="2274242at2759"/>
<feature type="domain" description="C2H2-type" evidence="1">
    <location>
        <begin position="72"/>
        <end position="93"/>
    </location>
</feature>